<comment type="function">
    <text evidence="9">Part of a membrane-bound complex that couples electron transfer with translocation of ions across the membrane.</text>
</comment>
<evidence type="ECO:0000313" key="11">
    <source>
        <dbReference type="Proteomes" id="UP001187859"/>
    </source>
</evidence>
<dbReference type="HAMAP" id="MF_00478">
    <property type="entry name" value="RsxE_RnfE"/>
    <property type="match status" value="1"/>
</dbReference>
<dbReference type="Pfam" id="PF02508">
    <property type="entry name" value="Rnf-Nqr"/>
    <property type="match status" value="1"/>
</dbReference>
<comment type="caution">
    <text evidence="10">The sequence shown here is derived from an EMBL/GenBank/DDBJ whole genome shotgun (WGS) entry which is preliminary data.</text>
</comment>
<comment type="subcellular location">
    <subcellularLocation>
        <location evidence="9">Cell inner membrane</location>
        <topology evidence="9">Multi-pass membrane protein</topology>
    </subcellularLocation>
    <subcellularLocation>
        <location evidence="1">Endomembrane system</location>
        <topology evidence="1">Multi-pass membrane protein</topology>
    </subcellularLocation>
</comment>
<dbReference type="GO" id="GO:0005886">
    <property type="term" value="C:plasma membrane"/>
    <property type="evidence" value="ECO:0007669"/>
    <property type="project" value="UniProtKB-SubCell"/>
</dbReference>
<dbReference type="NCBIfam" id="TIGR01948">
    <property type="entry name" value="rnfE"/>
    <property type="match status" value="1"/>
</dbReference>
<protein>
    <recommendedName>
        <fullName evidence="9">Ion-translocating oxidoreductase complex subunit E</fullName>
        <ecNumber evidence="9">7.-.-.-</ecNumber>
    </recommendedName>
    <alternativeName>
        <fullName evidence="9">Rnf electron transport complex subunit E</fullName>
    </alternativeName>
</protein>
<dbReference type="OrthoDB" id="9782945at2"/>
<feature type="transmembrane region" description="Helical" evidence="9">
    <location>
        <begin position="67"/>
        <end position="86"/>
    </location>
</feature>
<dbReference type="GO" id="GO:0022900">
    <property type="term" value="P:electron transport chain"/>
    <property type="evidence" value="ECO:0007669"/>
    <property type="project" value="UniProtKB-UniRule"/>
</dbReference>
<sequence length="232" mass="24951">MTNYREIAWQGLWKNNPGLVQLLGLCPLLAVTATLTNALGLGIATMLVLIGSNVLVSLVRDYVPKEIRIPVFVMIIAALVTAVQLLVNAYAYGLYMSLGIFLPLIVTNCIIIGRAEAFASRNNAFSSAFDGLMMGLGFTLVLAVLGATREILGQGTLFDGADQLLGPWAKALTIQVWQVDTPFLLAMLPPGAFIVMGLLIALKNIVDKKLKERQPQAAAQPSVTRARITKVS</sequence>
<evidence type="ECO:0000256" key="2">
    <source>
        <dbReference type="ARBA" id="ARBA00022448"/>
    </source>
</evidence>
<organism evidence="10 11">
    <name type="scientific">Shewanella xiamenensis</name>
    <dbReference type="NCBI Taxonomy" id="332186"/>
    <lineage>
        <taxon>Bacteria</taxon>
        <taxon>Pseudomonadati</taxon>
        <taxon>Pseudomonadota</taxon>
        <taxon>Gammaproteobacteria</taxon>
        <taxon>Alteromonadales</taxon>
        <taxon>Shewanellaceae</taxon>
        <taxon>Shewanella</taxon>
    </lineage>
</organism>
<dbReference type="PANTHER" id="PTHR30586">
    <property type="entry name" value="ELECTRON TRANSPORT COMPLEX PROTEIN RNFE"/>
    <property type="match status" value="1"/>
</dbReference>
<dbReference type="EMBL" id="JASGOQ010000001">
    <property type="protein sequence ID" value="MDV5390083.1"/>
    <property type="molecule type" value="Genomic_DNA"/>
</dbReference>
<keyword evidence="4 9" id="KW-0812">Transmembrane</keyword>
<evidence type="ECO:0000256" key="3">
    <source>
        <dbReference type="ARBA" id="ARBA00022519"/>
    </source>
</evidence>
<proteinExistence type="inferred from homology"/>
<evidence type="ECO:0000256" key="4">
    <source>
        <dbReference type="ARBA" id="ARBA00022692"/>
    </source>
</evidence>
<dbReference type="InterPro" id="IPR003667">
    <property type="entry name" value="NqrDE/RnfAE"/>
</dbReference>
<keyword evidence="6 9" id="KW-0249">Electron transport</keyword>
<evidence type="ECO:0000256" key="8">
    <source>
        <dbReference type="ARBA" id="ARBA00023136"/>
    </source>
</evidence>
<feature type="transmembrane region" description="Helical" evidence="9">
    <location>
        <begin position="183"/>
        <end position="202"/>
    </location>
</feature>
<dbReference type="GO" id="GO:0012505">
    <property type="term" value="C:endomembrane system"/>
    <property type="evidence" value="ECO:0007669"/>
    <property type="project" value="UniProtKB-SubCell"/>
</dbReference>
<keyword evidence="7 9" id="KW-1133">Transmembrane helix</keyword>
<dbReference type="AlphaFoldDB" id="A0A073L0W7"/>
<evidence type="ECO:0000256" key="9">
    <source>
        <dbReference type="HAMAP-Rule" id="MF_00478"/>
    </source>
</evidence>
<accession>A0A073L0W7</accession>
<dbReference type="PIRSF" id="PIRSF006102">
    <property type="entry name" value="NQR_DE"/>
    <property type="match status" value="1"/>
</dbReference>
<evidence type="ECO:0000256" key="5">
    <source>
        <dbReference type="ARBA" id="ARBA00022967"/>
    </source>
</evidence>
<dbReference type="NCBIfam" id="NF009070">
    <property type="entry name" value="PRK12405.1"/>
    <property type="match status" value="1"/>
</dbReference>
<dbReference type="RefSeq" id="WP_037418658.1">
    <property type="nucleotide sequence ID" value="NZ_AP025014.1"/>
</dbReference>
<name>A0A073L0W7_9GAMM</name>
<keyword evidence="3 9" id="KW-0997">Cell inner membrane</keyword>
<comment type="subunit">
    <text evidence="9">The complex is composed of six subunits: RnfA, RnfB, RnfC, RnfD, RnfE and RnfG.</text>
</comment>
<comment type="similarity">
    <text evidence="9">Belongs to the NqrDE/RnfAE family.</text>
</comment>
<evidence type="ECO:0000256" key="1">
    <source>
        <dbReference type="ARBA" id="ARBA00004127"/>
    </source>
</evidence>
<reference evidence="10" key="1">
    <citation type="submission" date="2023-05" db="EMBL/GenBank/DDBJ databases">
        <title>Colonisation of extended spectrum b-lactamase- and carbapenemase-producing bacteria on hospital surfaces from low- and middle-income countries.</title>
        <authorList>
            <person name="Nieto-Rosado M."/>
            <person name="Sands K."/>
            <person name="Iregbu K."/>
            <person name="Zahra R."/>
            <person name="Mazarati J.B."/>
            <person name="Mehtar S."/>
            <person name="Barnards-Group B."/>
            <person name="Walsh T.R."/>
        </authorList>
    </citation>
    <scope>NUCLEOTIDE SEQUENCE</scope>
    <source>
        <strain evidence="10">PP-E493</strain>
    </source>
</reference>
<keyword evidence="2 9" id="KW-0813">Transport</keyword>
<evidence type="ECO:0000256" key="6">
    <source>
        <dbReference type="ARBA" id="ARBA00022982"/>
    </source>
</evidence>
<feature type="transmembrane region" description="Helical" evidence="9">
    <location>
        <begin position="22"/>
        <end position="55"/>
    </location>
</feature>
<keyword evidence="9" id="KW-1003">Cell membrane</keyword>
<feature type="transmembrane region" description="Helical" evidence="9">
    <location>
        <begin position="92"/>
        <end position="112"/>
    </location>
</feature>
<dbReference type="Proteomes" id="UP001187859">
    <property type="component" value="Unassembled WGS sequence"/>
</dbReference>
<dbReference type="PANTHER" id="PTHR30586:SF0">
    <property type="entry name" value="ION-TRANSLOCATING OXIDOREDUCTASE COMPLEX SUBUNIT E"/>
    <property type="match status" value="1"/>
</dbReference>
<dbReference type="EC" id="7.-.-.-" evidence="9"/>
<keyword evidence="8 9" id="KW-0472">Membrane</keyword>
<keyword evidence="5 9" id="KW-1278">Translocase</keyword>
<evidence type="ECO:0000313" key="10">
    <source>
        <dbReference type="EMBL" id="MDV5390083.1"/>
    </source>
</evidence>
<dbReference type="InterPro" id="IPR010968">
    <property type="entry name" value="RnfE"/>
</dbReference>
<evidence type="ECO:0000256" key="7">
    <source>
        <dbReference type="ARBA" id="ARBA00022989"/>
    </source>
</evidence>
<gene>
    <name evidence="9" type="primary">rnfE</name>
    <name evidence="10" type="ORF">QM089_07380</name>
</gene>
<feature type="transmembrane region" description="Helical" evidence="9">
    <location>
        <begin position="124"/>
        <end position="147"/>
    </location>
</feature>